<name>A0A0W8IQY6_KOCRO</name>
<protein>
    <submittedName>
        <fullName evidence="1">Uncharacterized protein</fullName>
    </submittedName>
</protein>
<sequence length="109" mass="11692">MSGYAAFLIYCSTHQVQPQHLAGDLPALVSFLRAHFQQVQHDTALAAAATVFMGNALVAQRPGARWQPGTGGGATVGTDDLQIEIDHLLERLHLATEAELQLFLATAQN</sequence>
<accession>A0A0W8IQY6</accession>
<reference evidence="2" key="1">
    <citation type="submission" date="2015-12" db="EMBL/GenBank/DDBJ databases">
        <authorList>
            <person name="Nair G.R."/>
            <person name="Kaur G."/>
            <person name="Mayilraj S."/>
        </authorList>
    </citation>
    <scope>NUCLEOTIDE SEQUENCE [LARGE SCALE GENOMIC DNA]</scope>
    <source>
        <strain evidence="2">CD08_4</strain>
    </source>
</reference>
<comment type="caution">
    <text evidence="1">The sequence shown here is derived from an EMBL/GenBank/DDBJ whole genome shotgun (WGS) entry which is preliminary data.</text>
</comment>
<evidence type="ECO:0000313" key="1">
    <source>
        <dbReference type="EMBL" id="KUG62296.1"/>
    </source>
</evidence>
<gene>
    <name evidence="1" type="ORF">AVL61_16260</name>
</gene>
<evidence type="ECO:0000313" key="2">
    <source>
        <dbReference type="Proteomes" id="UP000053512"/>
    </source>
</evidence>
<dbReference type="AlphaFoldDB" id="A0A0W8IQY6"/>
<proteinExistence type="predicted"/>
<dbReference type="EMBL" id="LQBK01000001">
    <property type="protein sequence ID" value="KUG62296.1"/>
    <property type="molecule type" value="Genomic_DNA"/>
</dbReference>
<organism evidence="1 2">
    <name type="scientific">Kocuria rosea subsp. polaris</name>
    <dbReference type="NCBI Taxonomy" id="136273"/>
    <lineage>
        <taxon>Bacteria</taxon>
        <taxon>Bacillati</taxon>
        <taxon>Actinomycetota</taxon>
        <taxon>Actinomycetes</taxon>
        <taxon>Micrococcales</taxon>
        <taxon>Micrococcaceae</taxon>
        <taxon>Kocuria</taxon>
    </lineage>
</organism>
<dbReference type="RefSeq" id="WP_058872346.1">
    <property type="nucleotide sequence ID" value="NZ_LQBK01000001.1"/>
</dbReference>
<dbReference type="Proteomes" id="UP000053512">
    <property type="component" value="Unassembled WGS sequence"/>
</dbReference>